<dbReference type="OrthoDB" id="421803at2"/>
<accession>A0A1U7J4T9</accession>
<dbReference type="RefSeq" id="WP_073608966.1">
    <property type="nucleotide sequence ID" value="NZ_MRCG01000009.1"/>
</dbReference>
<reference evidence="1 2" key="1">
    <citation type="submission" date="2016-11" db="EMBL/GenBank/DDBJ databases">
        <title>Draft Genome Sequences of Nine Cyanobacterial Strains from Diverse Habitats.</title>
        <authorList>
            <person name="Zhu T."/>
            <person name="Hou S."/>
            <person name="Lu X."/>
            <person name="Hess W.R."/>
        </authorList>
    </citation>
    <scope>NUCLEOTIDE SEQUENCE [LARGE SCALE GENOMIC DNA]</scope>
    <source>
        <strain evidence="1 2">NIES-30</strain>
    </source>
</reference>
<name>A0A1U7J4T9_9CYAN</name>
<comment type="caution">
    <text evidence="1">The sequence shown here is derived from an EMBL/GenBank/DDBJ whole genome shotgun (WGS) entry which is preliminary data.</text>
</comment>
<dbReference type="AlphaFoldDB" id="A0A1U7J4T9"/>
<evidence type="ECO:0008006" key="3">
    <source>
        <dbReference type="Google" id="ProtNLM"/>
    </source>
</evidence>
<organism evidence="1 2">
    <name type="scientific">Phormidium tenue NIES-30</name>
    <dbReference type="NCBI Taxonomy" id="549789"/>
    <lineage>
        <taxon>Bacteria</taxon>
        <taxon>Bacillati</taxon>
        <taxon>Cyanobacteriota</taxon>
        <taxon>Cyanophyceae</taxon>
        <taxon>Oscillatoriophycideae</taxon>
        <taxon>Oscillatoriales</taxon>
        <taxon>Oscillatoriaceae</taxon>
        <taxon>Phormidium</taxon>
    </lineage>
</organism>
<evidence type="ECO:0000313" key="2">
    <source>
        <dbReference type="Proteomes" id="UP000185557"/>
    </source>
</evidence>
<gene>
    <name evidence="1" type="ORF">NIES30_13600</name>
</gene>
<proteinExistence type="predicted"/>
<protein>
    <recommendedName>
        <fullName evidence="3">Integrase</fullName>
    </recommendedName>
</protein>
<keyword evidence="2" id="KW-1185">Reference proteome</keyword>
<evidence type="ECO:0000313" key="1">
    <source>
        <dbReference type="EMBL" id="OKH47489.1"/>
    </source>
</evidence>
<sequence>MDSIDQVIEQAHQGLSRITIVRRVRKLALRGSLPKRPGEGRGNKQTTIALGVFANPSGIKVALAKAQRLESDLNMERFTWDDWEKGDGSPGGKSAADWGKEYAAVKVAEVRASTYRNNY</sequence>
<dbReference type="EMBL" id="MRCG01000009">
    <property type="protein sequence ID" value="OKH47489.1"/>
    <property type="molecule type" value="Genomic_DNA"/>
</dbReference>
<dbReference type="Proteomes" id="UP000185557">
    <property type="component" value="Unassembled WGS sequence"/>
</dbReference>